<accession>A0A8S5UC78</accession>
<name>A0A8S5UC78_9CAUD</name>
<organism evidence="1">
    <name type="scientific">Podoviridae sp. ctZkC8</name>
    <dbReference type="NCBI Taxonomy" id="2825259"/>
    <lineage>
        <taxon>Viruses</taxon>
        <taxon>Duplodnaviria</taxon>
        <taxon>Heunggongvirae</taxon>
        <taxon>Uroviricota</taxon>
        <taxon>Caudoviricetes</taxon>
    </lineage>
</organism>
<sequence length="34" mass="4215">MVFRYTLPNILHYKNHALQLNLAYLKISILFYRF</sequence>
<protein>
    <submittedName>
        <fullName evidence="1">Uncharacterized protein</fullName>
    </submittedName>
</protein>
<dbReference type="EMBL" id="BK016062">
    <property type="protein sequence ID" value="DAF92002.1"/>
    <property type="molecule type" value="Genomic_DNA"/>
</dbReference>
<reference evidence="1" key="1">
    <citation type="journal article" date="2021" name="Proc. Natl. Acad. Sci. U.S.A.">
        <title>A Catalog of Tens of Thousands of Viruses from Human Metagenomes Reveals Hidden Associations with Chronic Diseases.</title>
        <authorList>
            <person name="Tisza M.J."/>
            <person name="Buck C.B."/>
        </authorList>
    </citation>
    <scope>NUCLEOTIDE SEQUENCE</scope>
    <source>
        <strain evidence="1">CtZkC8</strain>
    </source>
</reference>
<evidence type="ECO:0000313" key="1">
    <source>
        <dbReference type="EMBL" id="DAF92002.1"/>
    </source>
</evidence>
<proteinExistence type="predicted"/>